<name>A0A2Z3H2V9_9BACT</name>
<dbReference type="KEGG" id="gog:C1280_27360"/>
<dbReference type="Proteomes" id="UP000245802">
    <property type="component" value="Chromosome"/>
</dbReference>
<reference evidence="3 4" key="1">
    <citation type="submission" date="2018-01" db="EMBL/GenBank/DDBJ databases">
        <title>G. obscuriglobus.</title>
        <authorList>
            <person name="Franke J."/>
            <person name="Blomberg W."/>
            <person name="Selmecki A."/>
        </authorList>
    </citation>
    <scope>NUCLEOTIDE SEQUENCE [LARGE SCALE GENOMIC DNA]</scope>
    <source>
        <strain evidence="3 4">DSM 5831</strain>
    </source>
</reference>
<evidence type="ECO:0000256" key="1">
    <source>
        <dbReference type="SAM" id="Phobius"/>
    </source>
</evidence>
<evidence type="ECO:0000313" key="4">
    <source>
        <dbReference type="Proteomes" id="UP000245802"/>
    </source>
</evidence>
<proteinExistence type="predicted"/>
<sequence>MARLVGGAVCVWLVVGTAAPAAADDSAKLLAEVRAAWQQRQDAARTARFVWTGRTVHPKGVVVGTKGPGKDVVNDGTGRVLLEGNKWRLATRGLIWSEPPYGFVPEHREVAFDGERYVTLIHHQPGHNQFPYGLIRRKPGEVAQASMTFNLIDYWPLRVAVRGADPRLSNETLETHALARRATLQGRPVVELVQQRTEVSGESKVWVDPAQDYAVRRHDMYTAAGELHTRIDVTTERHPSGVWLPKAWTVQSMSGAALQRRTVFTLVEVTLNPSVAAGDLEIDFPPNTVVDEYTDSKGQSQLTASHIVRGDGGRRPIVPGEWNNVGYEDLLRTEPGELLGSVPPPWWTSRSVLVAACGVVLALAVAALLVVRRRALRRRTLPVTAEPPVNPRSEER</sequence>
<protein>
    <submittedName>
        <fullName evidence="3">Uncharacterized protein</fullName>
    </submittedName>
</protein>
<dbReference type="Gene3D" id="2.50.20.10">
    <property type="entry name" value="Lipoprotein localisation LolA/LolB/LppX"/>
    <property type="match status" value="1"/>
</dbReference>
<accession>A0A2Z3H2V9</accession>
<dbReference type="EMBL" id="CP025958">
    <property type="protein sequence ID" value="AWM40353.1"/>
    <property type="molecule type" value="Genomic_DNA"/>
</dbReference>
<gene>
    <name evidence="3" type="ORF">C1280_27360</name>
</gene>
<evidence type="ECO:0000313" key="3">
    <source>
        <dbReference type="EMBL" id="AWM40353.1"/>
    </source>
</evidence>
<dbReference type="AlphaFoldDB" id="A0A2Z3H2V9"/>
<keyword evidence="4" id="KW-1185">Reference proteome</keyword>
<organism evidence="3 4">
    <name type="scientific">Gemmata obscuriglobus</name>
    <dbReference type="NCBI Taxonomy" id="114"/>
    <lineage>
        <taxon>Bacteria</taxon>
        <taxon>Pseudomonadati</taxon>
        <taxon>Planctomycetota</taxon>
        <taxon>Planctomycetia</taxon>
        <taxon>Gemmatales</taxon>
        <taxon>Gemmataceae</taxon>
        <taxon>Gemmata</taxon>
    </lineage>
</organism>
<keyword evidence="1" id="KW-0472">Membrane</keyword>
<keyword evidence="2" id="KW-0732">Signal</keyword>
<feature type="transmembrane region" description="Helical" evidence="1">
    <location>
        <begin position="352"/>
        <end position="371"/>
    </location>
</feature>
<keyword evidence="1" id="KW-1133">Transmembrane helix</keyword>
<keyword evidence="1" id="KW-0812">Transmembrane</keyword>
<evidence type="ECO:0000256" key="2">
    <source>
        <dbReference type="SAM" id="SignalP"/>
    </source>
</evidence>
<feature type="chain" id="PRO_5016450865" evidence="2">
    <location>
        <begin position="24"/>
        <end position="396"/>
    </location>
</feature>
<feature type="signal peptide" evidence="2">
    <location>
        <begin position="1"/>
        <end position="23"/>
    </location>
</feature>